<dbReference type="EMBL" id="HACG01010086">
    <property type="protein sequence ID" value="CEK56951.1"/>
    <property type="molecule type" value="Transcribed_RNA"/>
</dbReference>
<sequence>VFPATILEVWEKCTINKTEVWILHMSFRMQGHRDSLLTDIIYIQLVKKNQSLEAMEKDYRLFIGW</sequence>
<reference evidence="1" key="1">
    <citation type="submission" date="2014-12" db="EMBL/GenBank/DDBJ databases">
        <title>Insight into the proteome of Arion vulgaris.</title>
        <authorList>
            <person name="Aradska J."/>
            <person name="Bulat T."/>
            <person name="Smidak R."/>
            <person name="Sarate P."/>
            <person name="Gangsoo J."/>
            <person name="Sialana F."/>
            <person name="Bilban M."/>
            <person name="Lubec G."/>
        </authorList>
    </citation>
    <scope>NUCLEOTIDE SEQUENCE</scope>
    <source>
        <tissue evidence="1">Skin</tissue>
    </source>
</reference>
<organism evidence="1">
    <name type="scientific">Arion vulgaris</name>
    <dbReference type="NCBI Taxonomy" id="1028688"/>
    <lineage>
        <taxon>Eukaryota</taxon>
        <taxon>Metazoa</taxon>
        <taxon>Spiralia</taxon>
        <taxon>Lophotrochozoa</taxon>
        <taxon>Mollusca</taxon>
        <taxon>Gastropoda</taxon>
        <taxon>Heterobranchia</taxon>
        <taxon>Euthyneura</taxon>
        <taxon>Panpulmonata</taxon>
        <taxon>Eupulmonata</taxon>
        <taxon>Stylommatophora</taxon>
        <taxon>Helicina</taxon>
        <taxon>Arionoidea</taxon>
        <taxon>Arionidae</taxon>
        <taxon>Arion</taxon>
    </lineage>
</organism>
<dbReference type="AlphaFoldDB" id="A0A0B6YMH3"/>
<accession>A0A0B6YMH3</accession>
<protein>
    <submittedName>
        <fullName evidence="1">Uncharacterized protein</fullName>
    </submittedName>
</protein>
<name>A0A0B6YMH3_9EUPU</name>
<feature type="non-terminal residue" evidence="1">
    <location>
        <position position="1"/>
    </location>
</feature>
<evidence type="ECO:0000313" key="1">
    <source>
        <dbReference type="EMBL" id="CEK56951.1"/>
    </source>
</evidence>
<proteinExistence type="predicted"/>
<gene>
    <name evidence="1" type="primary">ORF28925</name>
</gene>